<sequence>MTPDIEQSLHESYHDEEETIQRDRSILARYEEARQLYAVSRTGLSAEQWARLVAGEILNSEGEGEGGAGFLDELEKGRLEEEAREYFRDFGKKDEDPEEEVDAGTVDASEDEDEVDEDDDEQLRLSDDDEVNSVESRSTTTLSAPQTSIGGTDTNSSRFSDDSIIAPAPPVPKTVKGTEVLNQLIFSYVRQPRDEQLPEQYSSKWVEILKEFGYEGLIDEALLKEPVLRTLVHGKRQIMHNILSSISRKLLLSMISGDLPELIANKDPEITAEHKRVKEQSAHAPGCYTHFLVDEHGLSPTVEELETMVWYMRQYNHYGPGMHHSTGNKQLWYAIDKIKHANTPDDTSRPNGFREYLQTDTTGNGFSDAQQVCVDTFLNELEYRLSKYSNKLSTIKPSITETGYAIDCEARLKQHRKHTKSNYIMNLAEAIFQYMYDDFQIDRLVKNYQFYIYNCWEVEQCYISEIVLSRILGSYIYNGGGFSHHPAGQNNITGWKNRPTWEFWYKLTDYAIKSTPWVRNLKWDRSRTRYRLARQQKKRDTQLLDKKRDARRKGESSMKELVAEQRKRCQQAETDARDAVDQRIKEAMSESIRKQVRDAGPILNEIAEINLELASAQGLIGDALAAIEGEDVSENDNFDLDDLDKAVVSGEEETDD</sequence>
<feature type="region of interest" description="Disordered" evidence="1">
    <location>
        <begin position="535"/>
        <end position="577"/>
    </location>
</feature>
<gene>
    <name evidence="2" type="ORF">FKW77_000981</name>
</gene>
<evidence type="ECO:0000256" key="1">
    <source>
        <dbReference type="SAM" id="MobiDB-lite"/>
    </source>
</evidence>
<feature type="region of interest" description="Disordered" evidence="1">
    <location>
        <begin position="632"/>
        <end position="656"/>
    </location>
</feature>
<evidence type="ECO:0000313" key="3">
    <source>
        <dbReference type="Proteomes" id="UP000316270"/>
    </source>
</evidence>
<protein>
    <submittedName>
        <fullName evidence="2">Uncharacterized protein</fullName>
    </submittedName>
</protein>
<name>A0A517L4T1_9PEZI</name>
<feature type="compositionally biased region" description="Basic and acidic residues" evidence="1">
    <location>
        <begin position="538"/>
        <end position="567"/>
    </location>
</feature>
<dbReference type="AlphaFoldDB" id="A0A517L4T1"/>
<proteinExistence type="predicted"/>
<feature type="compositionally biased region" description="Polar residues" evidence="1">
    <location>
        <begin position="133"/>
        <end position="158"/>
    </location>
</feature>
<feature type="compositionally biased region" description="Acidic residues" evidence="1">
    <location>
        <begin position="632"/>
        <end position="642"/>
    </location>
</feature>
<evidence type="ECO:0000313" key="2">
    <source>
        <dbReference type="EMBL" id="QDS70653.1"/>
    </source>
</evidence>
<dbReference type="OrthoDB" id="3440338at2759"/>
<keyword evidence="3" id="KW-1185">Reference proteome</keyword>
<feature type="compositionally biased region" description="Basic and acidic residues" evidence="1">
    <location>
        <begin position="7"/>
        <end position="21"/>
    </location>
</feature>
<accession>A0A517L4T1</accession>
<feature type="region of interest" description="Disordered" evidence="1">
    <location>
        <begin position="1"/>
        <end position="21"/>
    </location>
</feature>
<feature type="region of interest" description="Disordered" evidence="1">
    <location>
        <begin position="87"/>
        <end position="171"/>
    </location>
</feature>
<dbReference type="Proteomes" id="UP000316270">
    <property type="component" value="Chromosome 5"/>
</dbReference>
<reference evidence="2 3" key="1">
    <citation type="submission" date="2019-07" db="EMBL/GenBank/DDBJ databases">
        <title>Finished genome of Venturia effusa.</title>
        <authorList>
            <person name="Young C.A."/>
            <person name="Cox M.P."/>
            <person name="Ganley A.R.D."/>
            <person name="David W.J."/>
        </authorList>
    </citation>
    <scope>NUCLEOTIDE SEQUENCE [LARGE SCALE GENOMIC DNA]</scope>
    <source>
        <strain evidence="3">albino</strain>
    </source>
</reference>
<feature type="compositionally biased region" description="Acidic residues" evidence="1">
    <location>
        <begin position="96"/>
        <end position="132"/>
    </location>
</feature>
<organism evidence="2 3">
    <name type="scientific">Venturia effusa</name>
    <dbReference type="NCBI Taxonomy" id="50376"/>
    <lineage>
        <taxon>Eukaryota</taxon>
        <taxon>Fungi</taxon>
        <taxon>Dikarya</taxon>
        <taxon>Ascomycota</taxon>
        <taxon>Pezizomycotina</taxon>
        <taxon>Dothideomycetes</taxon>
        <taxon>Pleosporomycetidae</taxon>
        <taxon>Venturiales</taxon>
        <taxon>Venturiaceae</taxon>
        <taxon>Venturia</taxon>
    </lineage>
</organism>
<dbReference type="EMBL" id="CP042189">
    <property type="protein sequence ID" value="QDS70653.1"/>
    <property type="molecule type" value="Genomic_DNA"/>
</dbReference>